<keyword evidence="2" id="KW-1185">Reference proteome</keyword>
<organism evidence="1 2">
    <name type="scientific">Solanum commersonii</name>
    <name type="common">Commerson's wild potato</name>
    <name type="synonym">Commerson's nightshade</name>
    <dbReference type="NCBI Taxonomy" id="4109"/>
    <lineage>
        <taxon>Eukaryota</taxon>
        <taxon>Viridiplantae</taxon>
        <taxon>Streptophyta</taxon>
        <taxon>Embryophyta</taxon>
        <taxon>Tracheophyta</taxon>
        <taxon>Spermatophyta</taxon>
        <taxon>Magnoliopsida</taxon>
        <taxon>eudicotyledons</taxon>
        <taxon>Gunneridae</taxon>
        <taxon>Pentapetalae</taxon>
        <taxon>asterids</taxon>
        <taxon>lamiids</taxon>
        <taxon>Solanales</taxon>
        <taxon>Solanaceae</taxon>
        <taxon>Solanoideae</taxon>
        <taxon>Solaneae</taxon>
        <taxon>Solanum</taxon>
    </lineage>
</organism>
<accession>A0A9J5W804</accession>
<dbReference type="Proteomes" id="UP000824120">
    <property type="component" value="Chromosome 12"/>
</dbReference>
<evidence type="ECO:0000313" key="1">
    <source>
        <dbReference type="EMBL" id="KAG5571356.1"/>
    </source>
</evidence>
<dbReference type="AlphaFoldDB" id="A0A9J5W804"/>
<comment type="caution">
    <text evidence="1">The sequence shown here is derived from an EMBL/GenBank/DDBJ whole genome shotgun (WGS) entry which is preliminary data.</text>
</comment>
<reference evidence="1 2" key="1">
    <citation type="submission" date="2020-09" db="EMBL/GenBank/DDBJ databases">
        <title>De no assembly of potato wild relative species, Solanum commersonii.</title>
        <authorList>
            <person name="Cho K."/>
        </authorList>
    </citation>
    <scope>NUCLEOTIDE SEQUENCE [LARGE SCALE GENOMIC DNA]</scope>
    <source>
        <strain evidence="1">LZ3.2</strain>
        <tissue evidence="1">Leaf</tissue>
    </source>
</reference>
<protein>
    <submittedName>
        <fullName evidence="1">Uncharacterized protein</fullName>
    </submittedName>
</protein>
<gene>
    <name evidence="1" type="ORF">H5410_061122</name>
</gene>
<name>A0A9J5W804_SOLCO</name>
<dbReference type="EMBL" id="JACXVP010000012">
    <property type="protein sequence ID" value="KAG5571356.1"/>
    <property type="molecule type" value="Genomic_DNA"/>
</dbReference>
<sequence>MNFPVISHPSHTPNISDHSAQLVGITNTLGDPPFGRFHRLFALAFSIFALRVVERYSTASRNYSATRRLLHFIANLIFPIRAQHTGTKGDLQVDRRLAKWARRSSSLYFFIFSAALFLLTK</sequence>
<evidence type="ECO:0000313" key="2">
    <source>
        <dbReference type="Proteomes" id="UP000824120"/>
    </source>
</evidence>
<proteinExistence type="predicted"/>